<dbReference type="GeneID" id="103355849"/>
<name>A0A3B5AE79_9TELE</name>
<keyword evidence="2" id="KW-0472">Membrane</keyword>
<proteinExistence type="predicted"/>
<feature type="region of interest" description="Disordered" evidence="1">
    <location>
        <begin position="1"/>
        <end position="45"/>
    </location>
</feature>
<gene>
    <name evidence="5" type="primary">arl6ip6</name>
</gene>
<dbReference type="PANTHER" id="PTHR28640">
    <property type="entry name" value="ADP-RIBOSYLATION FACTOR-LIKE PROTEIN 6-INTERACTING PROTEIN 6"/>
    <property type="match status" value="1"/>
</dbReference>
<feature type="compositionally biased region" description="Basic and acidic residues" evidence="1">
    <location>
        <begin position="1"/>
        <end position="12"/>
    </location>
</feature>
<feature type="transmembrane region" description="Helical" evidence="2">
    <location>
        <begin position="53"/>
        <end position="78"/>
    </location>
</feature>
<organism evidence="3">
    <name type="scientific">Stegastes partitus</name>
    <name type="common">bicolor damselfish</name>
    <dbReference type="NCBI Taxonomy" id="144197"/>
    <lineage>
        <taxon>Eukaryota</taxon>
        <taxon>Metazoa</taxon>
        <taxon>Chordata</taxon>
        <taxon>Craniata</taxon>
        <taxon>Vertebrata</taxon>
        <taxon>Euteleostomi</taxon>
        <taxon>Actinopterygii</taxon>
        <taxon>Neopterygii</taxon>
        <taxon>Teleostei</taxon>
        <taxon>Neoteleostei</taxon>
        <taxon>Acanthomorphata</taxon>
        <taxon>Ovalentaria</taxon>
        <taxon>Pomacentridae</taxon>
        <taxon>Stegastes</taxon>
    </lineage>
</organism>
<dbReference type="PANTHER" id="PTHR28640:SF1">
    <property type="entry name" value="ADP-RIBOSYLATION FACTOR-LIKE PROTEIN 6-INTERACTING PROTEIN 6"/>
    <property type="match status" value="1"/>
</dbReference>
<accession>A0A3B5AE79</accession>
<dbReference type="InterPro" id="IPR029383">
    <property type="entry name" value="ARL6IP6"/>
</dbReference>
<keyword evidence="2" id="KW-0812">Transmembrane</keyword>
<evidence type="ECO:0000313" key="5">
    <source>
        <dbReference type="RefSeq" id="XP_008278000.1"/>
    </source>
</evidence>
<dbReference type="Proteomes" id="UP000694891">
    <property type="component" value="Unplaced"/>
</dbReference>
<dbReference type="OrthoDB" id="10070125at2759"/>
<evidence type="ECO:0000313" key="3">
    <source>
        <dbReference type="Ensembl" id="ENSSPAP00000018691.1"/>
    </source>
</evidence>
<protein>
    <submittedName>
        <fullName evidence="3">ADP ribosylation factor like GTPase 6 interacting protein 6</fullName>
    </submittedName>
    <submittedName>
        <fullName evidence="5">ADP-ribosylation factor-like protein 6-interacting protein 6</fullName>
    </submittedName>
</protein>
<keyword evidence="4" id="KW-1185">Reference proteome</keyword>
<sequence>MPSSATDRDVFRDSLGGSSGDMHRTDLMGGITGEGPAGSPVAPRNGPKPRAAVVLSVLASAVTVAAVGCFCALVYPIVKELRAERVRGEDGTEQRMLGFWSILVLSVLVGCICCVLSWTFTYLNSYQPGMVFPTLLTLAHFRDGSGHDFHMSYGVAVLNGIMAMLTVIWSLS</sequence>
<keyword evidence="2" id="KW-1133">Transmembrane helix</keyword>
<evidence type="ECO:0000313" key="4">
    <source>
        <dbReference type="Proteomes" id="UP000694891"/>
    </source>
</evidence>
<reference evidence="5" key="2">
    <citation type="submission" date="2025-04" db="UniProtKB">
        <authorList>
            <consortium name="RefSeq"/>
        </authorList>
    </citation>
    <scope>IDENTIFICATION</scope>
</reference>
<feature type="transmembrane region" description="Helical" evidence="2">
    <location>
        <begin position="151"/>
        <end position="171"/>
    </location>
</feature>
<dbReference type="STRING" id="144197.ENSSPAP00000018691"/>
<dbReference type="Pfam" id="PF15062">
    <property type="entry name" value="ARL6IP6"/>
    <property type="match status" value="1"/>
</dbReference>
<dbReference type="CTD" id="151188"/>
<evidence type="ECO:0000256" key="2">
    <source>
        <dbReference type="SAM" id="Phobius"/>
    </source>
</evidence>
<evidence type="ECO:0000256" key="1">
    <source>
        <dbReference type="SAM" id="MobiDB-lite"/>
    </source>
</evidence>
<reference evidence="3" key="1">
    <citation type="submission" date="2023-09" db="UniProtKB">
        <authorList>
            <consortium name="Ensembl"/>
        </authorList>
    </citation>
    <scope>IDENTIFICATION</scope>
</reference>
<dbReference type="AlphaFoldDB" id="A0A3B5AE79"/>
<dbReference type="GeneTree" id="ENSGT00390000009987"/>
<dbReference type="RefSeq" id="XP_008278000.1">
    <property type="nucleotide sequence ID" value="XM_008279778.1"/>
</dbReference>
<dbReference type="Ensembl" id="ENSSPAT00000018974.1">
    <property type="protein sequence ID" value="ENSSPAP00000018691.1"/>
    <property type="gene ID" value="ENSSPAG00000014115.1"/>
</dbReference>
<feature type="transmembrane region" description="Helical" evidence="2">
    <location>
        <begin position="99"/>
        <end position="120"/>
    </location>
</feature>